<gene>
    <name evidence="1" type="ORF">METZ01_LOCUS245496</name>
</gene>
<organism evidence="1">
    <name type="scientific">marine metagenome</name>
    <dbReference type="NCBI Taxonomy" id="408172"/>
    <lineage>
        <taxon>unclassified sequences</taxon>
        <taxon>metagenomes</taxon>
        <taxon>ecological metagenomes</taxon>
    </lineage>
</organism>
<accession>A0A382HZY3</accession>
<feature type="non-terminal residue" evidence="1">
    <location>
        <position position="31"/>
    </location>
</feature>
<protein>
    <submittedName>
        <fullName evidence="1">Uncharacterized protein</fullName>
    </submittedName>
</protein>
<dbReference type="AlphaFoldDB" id="A0A382HZY3"/>
<sequence length="31" mass="3429">VKTFIIIGVVLVIAFSQPLTPPDAIKKPYEM</sequence>
<evidence type="ECO:0000313" key="1">
    <source>
        <dbReference type="EMBL" id="SVB92642.1"/>
    </source>
</evidence>
<name>A0A382HZY3_9ZZZZ</name>
<dbReference type="EMBL" id="UINC01064199">
    <property type="protein sequence ID" value="SVB92642.1"/>
    <property type="molecule type" value="Genomic_DNA"/>
</dbReference>
<proteinExistence type="predicted"/>
<feature type="non-terminal residue" evidence="1">
    <location>
        <position position="1"/>
    </location>
</feature>
<reference evidence="1" key="1">
    <citation type="submission" date="2018-05" db="EMBL/GenBank/DDBJ databases">
        <authorList>
            <person name="Lanie J.A."/>
            <person name="Ng W.-L."/>
            <person name="Kazmierczak K.M."/>
            <person name="Andrzejewski T.M."/>
            <person name="Davidsen T.M."/>
            <person name="Wayne K.J."/>
            <person name="Tettelin H."/>
            <person name="Glass J.I."/>
            <person name="Rusch D."/>
            <person name="Podicherti R."/>
            <person name="Tsui H.-C.T."/>
            <person name="Winkler M.E."/>
        </authorList>
    </citation>
    <scope>NUCLEOTIDE SEQUENCE</scope>
</reference>